<accession>A0A0A9AU78</accession>
<evidence type="ECO:0000313" key="1">
    <source>
        <dbReference type="EMBL" id="JAD54661.1"/>
    </source>
</evidence>
<name>A0A0A9AU78_ARUDO</name>
<proteinExistence type="predicted"/>
<dbReference type="AlphaFoldDB" id="A0A0A9AU78"/>
<reference evidence="1" key="1">
    <citation type="submission" date="2014-09" db="EMBL/GenBank/DDBJ databases">
        <authorList>
            <person name="Magalhaes I.L.F."/>
            <person name="Oliveira U."/>
            <person name="Santos F.R."/>
            <person name="Vidigal T.H.D.A."/>
            <person name="Brescovit A.D."/>
            <person name="Santos A.J."/>
        </authorList>
    </citation>
    <scope>NUCLEOTIDE SEQUENCE</scope>
    <source>
        <tissue evidence="1">Shoot tissue taken approximately 20 cm above the soil surface</tissue>
    </source>
</reference>
<sequence>MELETLYKSCSKYGEDHAVPITFVDRTFGTSKLGGSEIVEYLKAHVYLLLTTYGKIVGA</sequence>
<reference evidence="1" key="2">
    <citation type="journal article" date="2015" name="Data Brief">
        <title>Shoot transcriptome of the giant reed, Arundo donax.</title>
        <authorList>
            <person name="Barrero R.A."/>
            <person name="Guerrero F.D."/>
            <person name="Moolhuijzen P."/>
            <person name="Goolsby J.A."/>
            <person name="Tidwell J."/>
            <person name="Bellgard S.E."/>
            <person name="Bellgard M.I."/>
        </authorList>
    </citation>
    <scope>NUCLEOTIDE SEQUENCE</scope>
    <source>
        <tissue evidence="1">Shoot tissue taken approximately 20 cm above the soil surface</tissue>
    </source>
</reference>
<dbReference type="EMBL" id="GBRH01243234">
    <property type="protein sequence ID" value="JAD54661.1"/>
    <property type="molecule type" value="Transcribed_RNA"/>
</dbReference>
<protein>
    <submittedName>
        <fullName evidence="1">Uncharacterized protein</fullName>
    </submittedName>
</protein>
<organism evidence="1">
    <name type="scientific">Arundo donax</name>
    <name type="common">Giant reed</name>
    <name type="synonym">Donax arundinaceus</name>
    <dbReference type="NCBI Taxonomy" id="35708"/>
    <lineage>
        <taxon>Eukaryota</taxon>
        <taxon>Viridiplantae</taxon>
        <taxon>Streptophyta</taxon>
        <taxon>Embryophyta</taxon>
        <taxon>Tracheophyta</taxon>
        <taxon>Spermatophyta</taxon>
        <taxon>Magnoliopsida</taxon>
        <taxon>Liliopsida</taxon>
        <taxon>Poales</taxon>
        <taxon>Poaceae</taxon>
        <taxon>PACMAD clade</taxon>
        <taxon>Arundinoideae</taxon>
        <taxon>Arundineae</taxon>
        <taxon>Arundo</taxon>
    </lineage>
</organism>